<keyword evidence="1" id="KW-1185">Reference proteome</keyword>
<name>A0A0M3I053_ASCLU</name>
<dbReference type="Proteomes" id="UP000036681">
    <property type="component" value="Unplaced"/>
</dbReference>
<dbReference type="AlphaFoldDB" id="A0A0M3I053"/>
<dbReference type="WBParaSite" id="ALUE_0000944901-mRNA-1">
    <property type="protein sequence ID" value="ALUE_0000944901-mRNA-1"/>
    <property type="gene ID" value="ALUE_0000944901"/>
</dbReference>
<evidence type="ECO:0000313" key="1">
    <source>
        <dbReference type="Proteomes" id="UP000036681"/>
    </source>
</evidence>
<evidence type="ECO:0000313" key="2">
    <source>
        <dbReference type="WBParaSite" id="ALUE_0000944901-mRNA-1"/>
    </source>
</evidence>
<organism evidence="1 2">
    <name type="scientific">Ascaris lumbricoides</name>
    <name type="common">Giant roundworm</name>
    <dbReference type="NCBI Taxonomy" id="6252"/>
    <lineage>
        <taxon>Eukaryota</taxon>
        <taxon>Metazoa</taxon>
        <taxon>Ecdysozoa</taxon>
        <taxon>Nematoda</taxon>
        <taxon>Chromadorea</taxon>
        <taxon>Rhabditida</taxon>
        <taxon>Spirurina</taxon>
        <taxon>Ascaridomorpha</taxon>
        <taxon>Ascaridoidea</taxon>
        <taxon>Ascarididae</taxon>
        <taxon>Ascaris</taxon>
    </lineage>
</organism>
<accession>A0A0M3I053</accession>
<proteinExistence type="predicted"/>
<reference evidence="2" key="1">
    <citation type="submission" date="2017-02" db="UniProtKB">
        <authorList>
            <consortium name="WormBaseParasite"/>
        </authorList>
    </citation>
    <scope>IDENTIFICATION</scope>
</reference>
<protein>
    <submittedName>
        <fullName evidence="2">CLASP_N domain-containing protein</fullName>
    </submittedName>
</protein>
<sequence length="66" mass="6935">MCTHKGSAITIATNSQLVDRIAMAIADDDVKIAHAALRTIQMFALLGPSFAKVGGVFKLCCSISVL</sequence>